<organism evidence="2 3">
    <name type="scientific">Funiculus sociatus GB2-A5</name>
    <dbReference type="NCBI Taxonomy" id="2933946"/>
    <lineage>
        <taxon>Bacteria</taxon>
        <taxon>Bacillati</taxon>
        <taxon>Cyanobacteriota</taxon>
        <taxon>Cyanophyceae</taxon>
        <taxon>Coleofasciculales</taxon>
        <taxon>Coleofasciculaceae</taxon>
        <taxon>Funiculus</taxon>
    </lineage>
</organism>
<sequence>MNYALVFRPEVGDELDEAYSWYESQQQGLGDEFLACVDEMLNRICQMPESYAVVYRDVRRAVVQRFPYAVYYRIVSSRVIVTAIFHSRREPRIVAGANLTTLLQQPSPSYLNRRSQEPCNFHETQQDAFHSLRICLPNLQQRHYLRISQLPISLRSKGYRRYI</sequence>
<dbReference type="Gene3D" id="3.30.2310.20">
    <property type="entry name" value="RelE-like"/>
    <property type="match status" value="1"/>
</dbReference>
<name>A0ABV0JWB8_9CYAN</name>
<keyword evidence="1" id="KW-1277">Toxin-antitoxin system</keyword>
<keyword evidence="3" id="KW-1185">Reference proteome</keyword>
<evidence type="ECO:0000256" key="1">
    <source>
        <dbReference type="ARBA" id="ARBA00022649"/>
    </source>
</evidence>
<dbReference type="Pfam" id="PF05016">
    <property type="entry name" value="ParE_toxin"/>
    <property type="match status" value="1"/>
</dbReference>
<protein>
    <submittedName>
        <fullName evidence="2">Type II toxin-antitoxin system RelE/ParE family toxin</fullName>
    </submittedName>
</protein>
<evidence type="ECO:0000313" key="2">
    <source>
        <dbReference type="EMBL" id="MEP0867702.1"/>
    </source>
</evidence>
<dbReference type="EMBL" id="JAMPKK010000082">
    <property type="protein sequence ID" value="MEP0867702.1"/>
    <property type="molecule type" value="Genomic_DNA"/>
</dbReference>
<gene>
    <name evidence="2" type="ORF">NDI37_24960</name>
</gene>
<accession>A0ABV0JWB8</accession>
<evidence type="ECO:0000313" key="3">
    <source>
        <dbReference type="Proteomes" id="UP001442494"/>
    </source>
</evidence>
<comment type="caution">
    <text evidence="2">The sequence shown here is derived from an EMBL/GenBank/DDBJ whole genome shotgun (WGS) entry which is preliminary data.</text>
</comment>
<dbReference type="InterPro" id="IPR035093">
    <property type="entry name" value="RelE/ParE_toxin_dom_sf"/>
</dbReference>
<reference evidence="2 3" key="1">
    <citation type="submission" date="2022-04" db="EMBL/GenBank/DDBJ databases">
        <title>Positive selection, recombination, and allopatry shape intraspecific diversity of widespread and dominant cyanobacteria.</title>
        <authorList>
            <person name="Wei J."/>
            <person name="Shu W."/>
            <person name="Hu C."/>
        </authorList>
    </citation>
    <scope>NUCLEOTIDE SEQUENCE [LARGE SCALE GENOMIC DNA]</scope>
    <source>
        <strain evidence="2 3">GB2-A5</strain>
    </source>
</reference>
<dbReference type="Proteomes" id="UP001442494">
    <property type="component" value="Unassembled WGS sequence"/>
</dbReference>
<proteinExistence type="predicted"/>
<dbReference type="InterPro" id="IPR007712">
    <property type="entry name" value="RelE/ParE_toxin"/>
</dbReference>